<protein>
    <submittedName>
        <fullName evidence="3">Uncharacterized protein</fullName>
    </submittedName>
</protein>
<evidence type="ECO:0000256" key="2">
    <source>
        <dbReference type="SAM" id="MobiDB-lite"/>
    </source>
</evidence>
<feature type="region of interest" description="Disordered" evidence="2">
    <location>
        <begin position="745"/>
        <end position="766"/>
    </location>
</feature>
<comment type="caution">
    <text evidence="3">The sequence shown here is derived from an EMBL/GenBank/DDBJ whole genome shotgun (WGS) entry which is preliminary data.</text>
</comment>
<feature type="compositionally biased region" description="Acidic residues" evidence="2">
    <location>
        <begin position="867"/>
        <end position="881"/>
    </location>
</feature>
<feature type="region of interest" description="Disordered" evidence="2">
    <location>
        <begin position="1"/>
        <end position="78"/>
    </location>
</feature>
<dbReference type="Proteomes" id="UP001498398">
    <property type="component" value="Unassembled WGS sequence"/>
</dbReference>
<evidence type="ECO:0000313" key="3">
    <source>
        <dbReference type="EMBL" id="KAK7438092.1"/>
    </source>
</evidence>
<proteinExistence type="predicted"/>
<keyword evidence="4" id="KW-1185">Reference proteome</keyword>
<keyword evidence="1" id="KW-0175">Coiled coil</keyword>
<accession>A0ABR1IQ32</accession>
<feature type="compositionally biased region" description="Basic and acidic residues" evidence="2">
    <location>
        <begin position="552"/>
        <end position="567"/>
    </location>
</feature>
<feature type="coiled-coil region" evidence="1">
    <location>
        <begin position="91"/>
        <end position="150"/>
    </location>
</feature>
<organism evidence="3 4">
    <name type="scientific">Marasmiellus scandens</name>
    <dbReference type="NCBI Taxonomy" id="2682957"/>
    <lineage>
        <taxon>Eukaryota</taxon>
        <taxon>Fungi</taxon>
        <taxon>Dikarya</taxon>
        <taxon>Basidiomycota</taxon>
        <taxon>Agaricomycotina</taxon>
        <taxon>Agaricomycetes</taxon>
        <taxon>Agaricomycetidae</taxon>
        <taxon>Agaricales</taxon>
        <taxon>Marasmiineae</taxon>
        <taxon>Omphalotaceae</taxon>
        <taxon>Marasmiellus</taxon>
    </lineage>
</organism>
<evidence type="ECO:0000313" key="4">
    <source>
        <dbReference type="Proteomes" id="UP001498398"/>
    </source>
</evidence>
<reference evidence="3 4" key="1">
    <citation type="submission" date="2024-01" db="EMBL/GenBank/DDBJ databases">
        <title>A draft genome for the cacao thread blight pathogen Marasmiellus scandens.</title>
        <authorList>
            <person name="Baruah I.K."/>
            <person name="Leung J."/>
            <person name="Bukari Y."/>
            <person name="Amoako-Attah I."/>
            <person name="Meinhardt L.W."/>
            <person name="Bailey B.A."/>
            <person name="Cohen S.P."/>
        </authorList>
    </citation>
    <scope>NUCLEOTIDE SEQUENCE [LARGE SCALE GENOMIC DNA]</scope>
    <source>
        <strain evidence="3 4">GH-19</strain>
    </source>
</reference>
<name>A0ABR1IQ32_9AGAR</name>
<feature type="compositionally biased region" description="Basic and acidic residues" evidence="2">
    <location>
        <begin position="575"/>
        <end position="597"/>
    </location>
</feature>
<feature type="compositionally biased region" description="Polar residues" evidence="2">
    <location>
        <begin position="746"/>
        <end position="759"/>
    </location>
</feature>
<sequence>MDLSPAMDVDQDATSNPSETEQTGGPTLQPSDGGNVQNKVLSPEMQVQTATTSQQLSDRMEVDSSDQARTEKRKRTATEELERGRVRIVESEKNKSLVKRLEAEISELKRANANLENEIDDVNYQLKTEISDLKRANQSFRDELINLRAVDVSVVDDINPSSLTPRESEKLIPLIAKLQLHIKHLEDPSRYVAADIEPSNEVEKNLLDRINQLQILYDTALKQQRAFLDSLKSAQRDKDAFNQQATGLQEANTRVQRELRQLQAGTQQTPDQRIQDLQSRIKQLLTENNSLQSNVEALRKAQQTSTDAQEHVEKELPPEFRSISSQTDGEDMVLELENLHANMSRVEKDLDEVKQERESFRNARDRVAAILKSKKEEYEKEKEQLDVKLQEAVGRERVLTDEKVFAEAQLDNTKRKIQEDGQKQAEKLAELHQKLSSIREERDTLKHQVQNELVELGTVNDNLKQSNNELSGKMASAQRELDDLKKASTSTFEDLKNEYGRMLEEQRNQASEDFTRKMQDLEKNHNETLDSALREKMKAEKKLMQQQSTSQREIEELRDSNQRELQELHATNQTEMERLRNDKNKSDSRANSLERDVNSLKAEYQQALKLAEQAKNNLRTEAAQLQNEVKQLKQTAEEKDSLIQQLQTAMQESQAAKDIALGKLADEQKRAVDAQLLYESLQSQHQANIEALKQDSNNKITEATGIVKKYLADLRQAKEQVQEAGNSVKDKTEEIARLQEEVAKLKTNSQTAQDSTSAAPSLFPDSRQTLNGARVTAEFRRAAEAESSNQNASRPRYRLGGVIPTAQFPWGNNQPSRFTTAGRRLRAAGQENPDDSDSDGNAGNNGSGHGNNAGNNGPNGQNHLESDSSDEGETGDDEMEERDDHVIRRKWERMGKKKKYTQQQQNINCSRLARDLVLACLGSKHLFEGFARDQVDNERLTNFHVEPTAYGPKLRNSRLDKRGTSTQQMLDESRWNQTLMHNLANEAAVIFANCADKRFGEGPKDGWYKMIRVRLQPILKTHLEALPKFPGEPLCERIQRVATRYEKIKEYNKRNNILHTKYHVRASVGAIMTQVLHQRGDNEGEEMWQYVLKCLGWLEHDGMSDEEEGSELVTIDGRESRIQVRKVMKLSWRHPSFRRLFEMVDQTREVEAAIFAHQGRPPMKRIRVDQGPTRQRAPPQHLPASFFNPEYLQEQQKFPYQIENLRLSRKDFPLREVPDLPDFDGP</sequence>
<dbReference type="EMBL" id="JBANRG010000081">
    <property type="protein sequence ID" value="KAK7438092.1"/>
    <property type="molecule type" value="Genomic_DNA"/>
</dbReference>
<evidence type="ECO:0000256" key="1">
    <source>
        <dbReference type="SAM" id="Coils"/>
    </source>
</evidence>
<feature type="coiled-coil region" evidence="1">
    <location>
        <begin position="336"/>
        <end position="395"/>
    </location>
</feature>
<feature type="compositionally biased region" description="Basic residues" evidence="2">
    <location>
        <begin position="887"/>
        <end position="900"/>
    </location>
</feature>
<feature type="coiled-coil region" evidence="1">
    <location>
        <begin position="231"/>
        <end position="301"/>
    </location>
</feature>
<feature type="region of interest" description="Disordered" evidence="2">
    <location>
        <begin position="826"/>
        <end position="903"/>
    </location>
</feature>
<feature type="compositionally biased region" description="Polar residues" evidence="2">
    <location>
        <begin position="12"/>
        <end position="57"/>
    </location>
</feature>
<feature type="coiled-coil region" evidence="1">
    <location>
        <begin position="428"/>
        <end position="487"/>
    </location>
</feature>
<feature type="compositionally biased region" description="Low complexity" evidence="2">
    <location>
        <begin position="852"/>
        <end position="863"/>
    </location>
</feature>
<gene>
    <name evidence="3" type="ORF">VKT23_018258</name>
</gene>
<feature type="region of interest" description="Disordered" evidence="2">
    <location>
        <begin position="539"/>
        <end position="597"/>
    </location>
</feature>
<feature type="compositionally biased region" description="Basic and acidic residues" evidence="2">
    <location>
        <begin position="58"/>
        <end position="78"/>
    </location>
</feature>